<evidence type="ECO:0000313" key="4">
    <source>
        <dbReference type="Proteomes" id="UP001597053"/>
    </source>
</evidence>
<comment type="caution">
    <text evidence="3">The sequence shown here is derived from an EMBL/GenBank/DDBJ whole genome shotgun (WGS) entry which is preliminary data.</text>
</comment>
<protein>
    <submittedName>
        <fullName evidence="3">DUF5925 domain-containing protein</fullName>
    </submittedName>
</protein>
<keyword evidence="4" id="KW-1185">Reference proteome</keyword>
<organism evidence="3 4">
    <name type="scientific">Micromonospora azadirachtae</name>
    <dbReference type="NCBI Taxonomy" id="1970735"/>
    <lineage>
        <taxon>Bacteria</taxon>
        <taxon>Bacillati</taxon>
        <taxon>Actinomycetota</taxon>
        <taxon>Actinomycetes</taxon>
        <taxon>Micromonosporales</taxon>
        <taxon>Micromonosporaceae</taxon>
        <taxon>Micromonospora</taxon>
    </lineage>
</organism>
<feature type="domain" description="AAA+ ATPase" evidence="2">
    <location>
        <begin position="115"/>
        <end position="258"/>
    </location>
</feature>
<dbReference type="EMBL" id="JBHTHM010002120">
    <property type="protein sequence ID" value="MFD0787608.1"/>
    <property type="molecule type" value="Genomic_DNA"/>
</dbReference>
<evidence type="ECO:0000256" key="1">
    <source>
        <dbReference type="ARBA" id="ARBA00007448"/>
    </source>
</evidence>
<comment type="similarity">
    <text evidence="1">Belongs to the AAA ATPase family. BCS1 subfamily.</text>
</comment>
<dbReference type="InterPro" id="IPR003959">
    <property type="entry name" value="ATPase_AAA_core"/>
</dbReference>
<dbReference type="InterPro" id="IPR045969">
    <property type="entry name" value="DUF5925"/>
</dbReference>
<feature type="non-terminal residue" evidence="3">
    <location>
        <position position="266"/>
    </location>
</feature>
<evidence type="ECO:0000259" key="2">
    <source>
        <dbReference type="SMART" id="SM00382"/>
    </source>
</evidence>
<dbReference type="SUPFAM" id="SSF52540">
    <property type="entry name" value="P-loop containing nucleoside triphosphate hydrolases"/>
    <property type="match status" value="2"/>
</dbReference>
<dbReference type="Gene3D" id="3.40.50.300">
    <property type="entry name" value="P-loop containing nucleotide triphosphate hydrolases"/>
    <property type="match status" value="1"/>
</dbReference>
<dbReference type="Proteomes" id="UP001597053">
    <property type="component" value="Unassembled WGS sequence"/>
</dbReference>
<proteinExistence type="inferred from homology"/>
<reference evidence="4" key="1">
    <citation type="journal article" date="2019" name="Int. J. Syst. Evol. Microbiol.">
        <title>The Global Catalogue of Microorganisms (GCM) 10K type strain sequencing project: providing services to taxonomists for standard genome sequencing and annotation.</title>
        <authorList>
            <consortium name="The Broad Institute Genomics Platform"/>
            <consortium name="The Broad Institute Genome Sequencing Center for Infectious Disease"/>
            <person name="Wu L."/>
            <person name="Ma J."/>
        </authorList>
    </citation>
    <scope>NUCLEOTIDE SEQUENCE [LARGE SCALE GENOMIC DNA]</scope>
    <source>
        <strain evidence="4">JCM 32148</strain>
    </source>
</reference>
<dbReference type="InterPro" id="IPR027417">
    <property type="entry name" value="P-loop_NTPase"/>
</dbReference>
<gene>
    <name evidence="3" type="ORF">ACFQZ8_27205</name>
</gene>
<accession>A0ABW3A9C3</accession>
<dbReference type="Pfam" id="PF00004">
    <property type="entry name" value="AAA"/>
    <property type="match status" value="1"/>
</dbReference>
<name>A0ABW3A9C3_9ACTN</name>
<evidence type="ECO:0000313" key="3">
    <source>
        <dbReference type="EMBL" id="MFD0787608.1"/>
    </source>
</evidence>
<dbReference type="CDD" id="cd00009">
    <property type="entry name" value="AAA"/>
    <property type="match status" value="1"/>
</dbReference>
<dbReference type="Pfam" id="PF19347">
    <property type="entry name" value="DUF5925"/>
    <property type="match status" value="1"/>
</dbReference>
<dbReference type="SMART" id="SM00382">
    <property type="entry name" value="AAA"/>
    <property type="match status" value="1"/>
</dbReference>
<dbReference type="InterPro" id="IPR003593">
    <property type="entry name" value="AAA+_ATPase"/>
</dbReference>
<sequence>MRTATERNRVSRLAAGDGWLVRIVKGRGRGVEVTVTAVDAETGTRVLDEIVEQSAEPLDAGRVPMGFWHRDQQGGGQRDTRRIEAPTWAELRSNYPADAAAALTDLMDLVPEAVSGRLLLLHGPPGTGKTTALRALARQWREWCQADCVLDPEELFADPAYLMEVAVGEDEDEKEGGAERSWRLLILEDCDDLIRGEARQTAGQALSRLLNLTDGLLGQGRNVLVAITTNEDLSRLHPAVVRPGRCLARSEIGPLSYAEATAWLGD</sequence>
<dbReference type="InterPro" id="IPR050747">
    <property type="entry name" value="Mitochondrial_chaperone_BCS1"/>
</dbReference>
<dbReference type="PANTHER" id="PTHR23070">
    <property type="entry name" value="BCS1 AAA-TYPE ATPASE"/>
    <property type="match status" value="1"/>
</dbReference>